<feature type="compositionally biased region" description="Low complexity" evidence="11">
    <location>
        <begin position="206"/>
        <end position="218"/>
    </location>
</feature>
<keyword evidence="8" id="KW-0653">Protein transport</keyword>
<evidence type="ECO:0000259" key="12">
    <source>
        <dbReference type="Pfam" id="PF10258"/>
    </source>
</evidence>
<dbReference type="Proteomes" id="UP000751190">
    <property type="component" value="Unassembled WGS sequence"/>
</dbReference>
<proteinExistence type="inferred from homology"/>
<evidence type="ECO:0000256" key="3">
    <source>
        <dbReference type="ARBA" id="ARBA00006094"/>
    </source>
</evidence>
<name>A0A8J5XJ83_DIALT</name>
<feature type="domain" description="Phosphorylated adapter RNA export protein RNA-binding" evidence="12">
    <location>
        <begin position="87"/>
        <end position="171"/>
    </location>
</feature>
<protein>
    <recommendedName>
        <fullName evidence="4">Phosphorylated adapter RNA export protein</fullName>
    </recommendedName>
    <alternativeName>
        <fullName evidence="10">RNA U small nuclear RNA export adapter protein</fullName>
    </alternativeName>
</protein>
<evidence type="ECO:0000313" key="14">
    <source>
        <dbReference type="Proteomes" id="UP000751190"/>
    </source>
</evidence>
<sequence length="236" mass="25822">MELVAGLHLEGFSIGDEPCEGEYAFDEQDRAILHEILGRREQRAPDGSPPRKPSARKRDPLACLTPLSPNADVDSMILAKAPISSVAQFVIERLGESNVELVHALVGTVGADMALRVLKRAMRIEAQGGVLCPAAAPTEEAKRKTAGGVWISLIRRADGVSAQKVNKVIKSVEKRQRRRKWSPDRGTTAEARRKQSVVRRLDKRAMPALRAAPAHAPPVQTGTFKRPAVRRSLLPQ</sequence>
<evidence type="ECO:0000256" key="11">
    <source>
        <dbReference type="SAM" id="MobiDB-lite"/>
    </source>
</evidence>
<dbReference type="GO" id="GO:0005634">
    <property type="term" value="C:nucleus"/>
    <property type="evidence" value="ECO:0007669"/>
    <property type="project" value="UniProtKB-SubCell"/>
</dbReference>
<feature type="region of interest" description="Disordered" evidence="11">
    <location>
        <begin position="174"/>
        <end position="236"/>
    </location>
</feature>
<evidence type="ECO:0000256" key="4">
    <source>
        <dbReference type="ARBA" id="ARBA00016856"/>
    </source>
</evidence>
<evidence type="ECO:0000313" key="13">
    <source>
        <dbReference type="EMBL" id="KAG8468708.1"/>
    </source>
</evidence>
<dbReference type="Gene3D" id="1.10.10.1440">
    <property type="entry name" value="PHAX RNA-binding domain"/>
    <property type="match status" value="1"/>
</dbReference>
<organism evidence="13 14">
    <name type="scientific">Diacronema lutheri</name>
    <name type="common">Unicellular marine alga</name>
    <name type="synonym">Monochrysis lutheri</name>
    <dbReference type="NCBI Taxonomy" id="2081491"/>
    <lineage>
        <taxon>Eukaryota</taxon>
        <taxon>Haptista</taxon>
        <taxon>Haptophyta</taxon>
        <taxon>Pavlovophyceae</taxon>
        <taxon>Pavlovales</taxon>
        <taxon>Pavlovaceae</taxon>
        <taxon>Diacronema</taxon>
    </lineage>
</organism>
<evidence type="ECO:0000256" key="8">
    <source>
        <dbReference type="ARBA" id="ARBA00022927"/>
    </source>
</evidence>
<evidence type="ECO:0000256" key="5">
    <source>
        <dbReference type="ARBA" id="ARBA00022448"/>
    </source>
</evidence>
<dbReference type="Pfam" id="PF10258">
    <property type="entry name" value="PHAX_RNA-bd"/>
    <property type="match status" value="1"/>
</dbReference>
<keyword evidence="6" id="KW-0963">Cytoplasm</keyword>
<comment type="subcellular location">
    <subcellularLocation>
        <location evidence="2">Cytoplasm</location>
    </subcellularLocation>
    <subcellularLocation>
        <location evidence="1">Nucleus</location>
    </subcellularLocation>
</comment>
<comment type="similarity">
    <text evidence="3">Belongs to the PHAX family.</text>
</comment>
<evidence type="ECO:0000256" key="1">
    <source>
        <dbReference type="ARBA" id="ARBA00004123"/>
    </source>
</evidence>
<feature type="region of interest" description="Disordered" evidence="11">
    <location>
        <begin position="37"/>
        <end position="61"/>
    </location>
</feature>
<evidence type="ECO:0000256" key="6">
    <source>
        <dbReference type="ARBA" id="ARBA00022490"/>
    </source>
</evidence>
<keyword evidence="7" id="KW-0694">RNA-binding</keyword>
<keyword evidence="9" id="KW-0539">Nucleus</keyword>
<dbReference type="OrthoDB" id="20573at2759"/>
<dbReference type="InterPro" id="IPR019385">
    <property type="entry name" value="PHAX_RNA-binding_domain"/>
</dbReference>
<evidence type="ECO:0000256" key="9">
    <source>
        <dbReference type="ARBA" id="ARBA00023242"/>
    </source>
</evidence>
<keyword evidence="5" id="KW-0813">Transport</keyword>
<gene>
    <name evidence="13" type="ORF">KFE25_013791</name>
</gene>
<comment type="caution">
    <text evidence="13">The sequence shown here is derived from an EMBL/GenBank/DDBJ whole genome shotgun (WGS) entry which is preliminary data.</text>
</comment>
<keyword evidence="14" id="KW-1185">Reference proteome</keyword>
<evidence type="ECO:0000256" key="10">
    <source>
        <dbReference type="ARBA" id="ARBA00030834"/>
    </source>
</evidence>
<evidence type="ECO:0000256" key="2">
    <source>
        <dbReference type="ARBA" id="ARBA00004496"/>
    </source>
</evidence>
<dbReference type="GO" id="GO:0003723">
    <property type="term" value="F:RNA binding"/>
    <property type="evidence" value="ECO:0007669"/>
    <property type="project" value="UniProtKB-KW"/>
</dbReference>
<dbReference type="EMBL" id="JAGTXO010000004">
    <property type="protein sequence ID" value="KAG8468708.1"/>
    <property type="molecule type" value="Genomic_DNA"/>
</dbReference>
<evidence type="ECO:0000256" key="7">
    <source>
        <dbReference type="ARBA" id="ARBA00022884"/>
    </source>
</evidence>
<dbReference type="GO" id="GO:0015031">
    <property type="term" value="P:protein transport"/>
    <property type="evidence" value="ECO:0007669"/>
    <property type="project" value="UniProtKB-KW"/>
</dbReference>
<dbReference type="InterPro" id="IPR038092">
    <property type="entry name" value="PHAX_RNA-binding_sf"/>
</dbReference>
<dbReference type="GO" id="GO:0005737">
    <property type="term" value="C:cytoplasm"/>
    <property type="evidence" value="ECO:0007669"/>
    <property type="project" value="UniProtKB-SubCell"/>
</dbReference>
<dbReference type="GO" id="GO:0006408">
    <property type="term" value="P:snRNA export from nucleus"/>
    <property type="evidence" value="ECO:0007669"/>
    <property type="project" value="InterPro"/>
</dbReference>
<dbReference type="PANTHER" id="PTHR13135">
    <property type="entry name" value="CYTOSOLIC RESINIFERATOXIN BINDING PROTEIN RBP-26"/>
    <property type="match status" value="1"/>
</dbReference>
<dbReference type="PANTHER" id="PTHR13135:SF0">
    <property type="entry name" value="PHOSPHORYLATED ADAPTER RNA EXPORT PROTEIN"/>
    <property type="match status" value="1"/>
</dbReference>
<accession>A0A8J5XJ83</accession>
<dbReference type="InterPro" id="IPR039047">
    <property type="entry name" value="PHAX"/>
</dbReference>
<reference evidence="13" key="1">
    <citation type="submission" date="2021-05" db="EMBL/GenBank/DDBJ databases">
        <title>The genome of the haptophyte Pavlova lutheri (Diacronema luteri, Pavlovales) - a model for lipid biosynthesis in eukaryotic algae.</title>
        <authorList>
            <person name="Hulatt C.J."/>
            <person name="Posewitz M.C."/>
        </authorList>
    </citation>
    <scope>NUCLEOTIDE SEQUENCE</scope>
    <source>
        <strain evidence="13">NIVA-4/92</strain>
    </source>
</reference>
<dbReference type="AlphaFoldDB" id="A0A8J5XJ83"/>